<evidence type="ECO:0000313" key="10">
    <source>
        <dbReference type="EMBL" id="GAV26502.1"/>
    </source>
</evidence>
<feature type="domain" description="Formiminotransferase C-terminal subdomain" evidence="8">
    <location>
        <begin position="186"/>
        <end position="300"/>
    </location>
</feature>
<dbReference type="EMBL" id="BDJL01000142">
    <property type="protein sequence ID" value="GAV26502.1"/>
    <property type="molecule type" value="Genomic_DNA"/>
</dbReference>
<dbReference type="AlphaFoldDB" id="A0A1L8D5Q9"/>
<evidence type="ECO:0000259" key="8">
    <source>
        <dbReference type="SMART" id="SM01221"/>
    </source>
</evidence>
<evidence type="ECO:0000256" key="2">
    <source>
        <dbReference type="ARBA" id="ARBA00005082"/>
    </source>
</evidence>
<protein>
    <recommendedName>
        <fullName evidence="3">glutamate formimidoyltransferase</fullName>
        <ecNumber evidence="3">2.1.2.5</ecNumber>
    </recommendedName>
</protein>
<dbReference type="Gene3D" id="3.30.70.670">
    <property type="entry name" value="Formiminotransferase, C-terminal subdomain"/>
    <property type="match status" value="1"/>
</dbReference>
<dbReference type="GO" id="GO:0005737">
    <property type="term" value="C:cytoplasm"/>
    <property type="evidence" value="ECO:0007669"/>
    <property type="project" value="UniProtKB-SubCell"/>
</dbReference>
<organism evidence="10 11">
    <name type="scientific">Carboxydothermus islandicus</name>
    <dbReference type="NCBI Taxonomy" id="661089"/>
    <lineage>
        <taxon>Bacteria</taxon>
        <taxon>Bacillati</taxon>
        <taxon>Bacillota</taxon>
        <taxon>Clostridia</taxon>
        <taxon>Thermoanaerobacterales</taxon>
        <taxon>Thermoanaerobacteraceae</taxon>
        <taxon>Carboxydothermus</taxon>
    </lineage>
</organism>
<dbReference type="InterPro" id="IPR012886">
    <property type="entry name" value="Formiminotransferase_N"/>
</dbReference>
<evidence type="ECO:0000256" key="5">
    <source>
        <dbReference type="ARBA" id="ARBA00022679"/>
    </source>
</evidence>
<name>A0A1L8D5Q9_9THEO</name>
<comment type="pathway">
    <text evidence="2">Amino-acid degradation; L-histidine degradation into L-glutamate; L-glutamate from N-formimidoyl-L-glutamate (transferase route): step 1/1.</text>
</comment>
<dbReference type="InterPro" id="IPR004227">
    <property type="entry name" value="Formiminotransferase_cat"/>
</dbReference>
<dbReference type="Proteomes" id="UP000187338">
    <property type="component" value="Unassembled WGS sequence"/>
</dbReference>
<evidence type="ECO:0000256" key="1">
    <source>
        <dbReference type="ARBA" id="ARBA00004496"/>
    </source>
</evidence>
<dbReference type="GO" id="GO:0030409">
    <property type="term" value="F:glutamate formimidoyltransferase activity"/>
    <property type="evidence" value="ECO:0007669"/>
    <property type="project" value="UniProtKB-EC"/>
</dbReference>
<dbReference type="RefSeq" id="WP_011343625.1">
    <property type="nucleotide sequence ID" value="NZ_BDJL01000142.1"/>
</dbReference>
<dbReference type="GO" id="GO:0005542">
    <property type="term" value="F:folic acid binding"/>
    <property type="evidence" value="ECO:0007669"/>
    <property type="project" value="UniProtKB-KW"/>
</dbReference>
<evidence type="ECO:0000256" key="7">
    <source>
        <dbReference type="ARBA" id="ARBA00022954"/>
    </source>
</evidence>
<evidence type="ECO:0000256" key="3">
    <source>
        <dbReference type="ARBA" id="ARBA00012252"/>
    </source>
</evidence>
<sequence>MNKYVHAVPNFSEGRRKEVVEAIVDQVRNVPGVKLIGYFPDADFNRTVVELIGKPEPLKEALINMAAKAIELIDMEQQRGNHPRIGAQDTIPIFPMRNITLEECIQLAEEIGVELNKRTGVPIFFSGENARIPERKALDFIRKGQYEGLRDLLLSENPDPKRLPDIGDVKEFVHKGGTIVSAGTNPLVAFNVILGTDNLEIAKQIAKAVRGPSGGFTSVRAVALKFTERNQVVVSMNMFDHEACPLYRTYNFVKSEAARWGVPVVGTELIGTVPQEALVRVAEYFLQLENFNRDQIRENHIPDLL</sequence>
<reference evidence="11" key="1">
    <citation type="submission" date="2016-12" db="EMBL/GenBank/DDBJ databases">
        <title>Draft Genome Sequences od Carboxydothermus pertinax and islandicus, Hydrogenogenic Carboxydotrophic Bacteria.</title>
        <authorList>
            <person name="Fukuyama Y."/>
            <person name="Ohmae K."/>
            <person name="Yoneda Y."/>
            <person name="Yoshida T."/>
            <person name="Sako Y."/>
        </authorList>
    </citation>
    <scope>NUCLEOTIDE SEQUENCE [LARGE SCALE GENOMIC DNA]</scope>
    <source>
        <strain evidence="11">SET</strain>
    </source>
</reference>
<dbReference type="OrthoDB" id="9773217at2"/>
<comment type="caution">
    <text evidence="10">The sequence shown here is derived from an EMBL/GenBank/DDBJ whole genome shotgun (WGS) entry which is preliminary data.</text>
</comment>
<dbReference type="InterPro" id="IPR037064">
    <property type="entry name" value="Formiminotransferase_N_sf"/>
</dbReference>
<keyword evidence="4" id="KW-0963">Cytoplasm</keyword>
<keyword evidence="7" id="KW-0290">Folate-binding</keyword>
<dbReference type="InterPro" id="IPR022384">
    <property type="entry name" value="FormiminoTrfase_cat_dom_sf"/>
</dbReference>
<dbReference type="UniPathway" id="UPA00379">
    <property type="reaction ID" value="UER00555"/>
</dbReference>
<dbReference type="NCBIfam" id="TIGR02024">
    <property type="entry name" value="FtcD"/>
    <property type="match status" value="1"/>
</dbReference>
<evidence type="ECO:0000259" key="9">
    <source>
        <dbReference type="SMART" id="SM01222"/>
    </source>
</evidence>
<keyword evidence="11" id="KW-1185">Reference proteome</keyword>
<dbReference type="InterPro" id="IPR037070">
    <property type="entry name" value="Formiminotransferase_C_sf"/>
</dbReference>
<proteinExistence type="predicted"/>
<gene>
    <name evidence="10" type="ORF">ciss_24350</name>
</gene>
<dbReference type="GO" id="GO:0019557">
    <property type="term" value="P:L-histidine catabolic process to glutamate and formate"/>
    <property type="evidence" value="ECO:0007669"/>
    <property type="project" value="UniProtKB-UniPathway"/>
</dbReference>
<keyword evidence="6" id="KW-0369">Histidine metabolism</keyword>
<dbReference type="GO" id="GO:0019556">
    <property type="term" value="P:L-histidine catabolic process to glutamate and formamide"/>
    <property type="evidence" value="ECO:0007669"/>
    <property type="project" value="UniProtKB-UniPathway"/>
</dbReference>
<dbReference type="PANTHER" id="PTHR12234">
    <property type="entry name" value="FORMIMINOTRANSFERASE-CYCLODEAMINASE"/>
    <property type="match status" value="1"/>
</dbReference>
<dbReference type="InterPro" id="IPR051623">
    <property type="entry name" value="FTCD"/>
</dbReference>
<comment type="subcellular location">
    <subcellularLocation>
        <location evidence="1">Cytoplasm</location>
    </subcellularLocation>
</comment>
<dbReference type="EC" id="2.1.2.5" evidence="3"/>
<keyword evidence="5 10" id="KW-0808">Transferase</keyword>
<dbReference type="SMART" id="SM01221">
    <property type="entry name" value="FTCD"/>
    <property type="match status" value="1"/>
</dbReference>
<dbReference type="Pfam" id="PF07837">
    <property type="entry name" value="FTCD_N"/>
    <property type="match status" value="1"/>
</dbReference>
<dbReference type="SUPFAM" id="SSF55116">
    <property type="entry name" value="Formiminotransferase domain of formiminotransferase-cyclodeaminase"/>
    <property type="match status" value="2"/>
</dbReference>
<feature type="domain" description="Formiminotransferase N-terminal subdomain" evidence="9">
    <location>
        <begin position="3"/>
        <end position="184"/>
    </location>
</feature>
<dbReference type="Pfam" id="PF02971">
    <property type="entry name" value="FTCD"/>
    <property type="match status" value="1"/>
</dbReference>
<evidence type="ECO:0000256" key="4">
    <source>
        <dbReference type="ARBA" id="ARBA00022490"/>
    </source>
</evidence>
<evidence type="ECO:0000313" key="11">
    <source>
        <dbReference type="Proteomes" id="UP000187338"/>
    </source>
</evidence>
<accession>A0A1L8D5Q9</accession>
<dbReference type="Gene3D" id="3.30.990.10">
    <property type="entry name" value="Formiminotransferase, N-terminal subdomain"/>
    <property type="match status" value="1"/>
</dbReference>
<dbReference type="PANTHER" id="PTHR12234:SF1">
    <property type="entry name" value="FORMIMINOTRANSFERASE N-TERMINAL SUBDOMAIN-CONTAINING PROTEIN"/>
    <property type="match status" value="1"/>
</dbReference>
<dbReference type="InterPro" id="IPR013802">
    <property type="entry name" value="Formiminotransferase_C"/>
</dbReference>
<dbReference type="SMART" id="SM01222">
    <property type="entry name" value="FTCD_N"/>
    <property type="match status" value="1"/>
</dbReference>
<evidence type="ECO:0000256" key="6">
    <source>
        <dbReference type="ARBA" id="ARBA00022808"/>
    </source>
</evidence>
<dbReference type="STRING" id="661089.ciss_24350"/>